<evidence type="ECO:0000313" key="8">
    <source>
        <dbReference type="Proteomes" id="UP000184335"/>
    </source>
</evidence>
<evidence type="ECO:0000313" key="7">
    <source>
        <dbReference type="EMBL" id="SHI35392.1"/>
    </source>
</evidence>
<dbReference type="Gene3D" id="3.90.1030.10">
    <property type="entry name" value="Ribosomal protein L17"/>
    <property type="match status" value="1"/>
</dbReference>
<evidence type="ECO:0000256" key="3">
    <source>
        <dbReference type="ARBA" id="ARBA00023274"/>
    </source>
</evidence>
<dbReference type="Proteomes" id="UP000184335">
    <property type="component" value="Unassembled WGS sequence"/>
</dbReference>
<sequence>MRHGKKNNHLGRTAPHRKAMLSNMACSLIEHKRINTTVAKAKALRVYVEPILTRAKEDTTHNRRTVFAYLQNKYAVTELFRTVAPKIADRPGGYTRIIKTGFRVGDAADTAMIELVDFNDLYNPKAEEKKATRRSRRSTAKKAAVSENVSAEENSIVTETDMEKVTMEESTEATTVQASEEQTSQDEMTEAESVRISDDPNAPADEQDVNTDKATGTPAAEEEEK</sequence>
<dbReference type="FunFam" id="3.90.1030.10:FF:000006">
    <property type="entry name" value="50S ribosomal protein L17"/>
    <property type="match status" value="1"/>
</dbReference>
<evidence type="ECO:0000256" key="5">
    <source>
        <dbReference type="RuleBase" id="RU000660"/>
    </source>
</evidence>
<comment type="similarity">
    <text evidence="1 4 5">Belongs to the bacterial ribosomal protein bL17 family.</text>
</comment>
<feature type="compositionally biased region" description="Polar residues" evidence="6">
    <location>
        <begin position="147"/>
        <end position="158"/>
    </location>
</feature>
<dbReference type="PANTHER" id="PTHR14413:SF16">
    <property type="entry name" value="LARGE RIBOSOMAL SUBUNIT PROTEIN BL17M"/>
    <property type="match status" value="1"/>
</dbReference>
<dbReference type="GO" id="GO:0003735">
    <property type="term" value="F:structural constituent of ribosome"/>
    <property type="evidence" value="ECO:0007669"/>
    <property type="project" value="InterPro"/>
</dbReference>
<dbReference type="NCBIfam" id="TIGR00059">
    <property type="entry name" value="L17"/>
    <property type="match status" value="1"/>
</dbReference>
<dbReference type="InterPro" id="IPR000456">
    <property type="entry name" value="Ribosomal_bL17"/>
</dbReference>
<comment type="subunit">
    <text evidence="4">Part of the 50S ribosomal subunit. Contacts protein L32.</text>
</comment>
<dbReference type="OrthoDB" id="9809073at2"/>
<feature type="region of interest" description="Disordered" evidence="6">
    <location>
        <begin position="127"/>
        <end position="225"/>
    </location>
</feature>
<dbReference type="InterPro" id="IPR036373">
    <property type="entry name" value="Ribosomal_bL17_sf"/>
</dbReference>
<dbReference type="PANTHER" id="PTHR14413">
    <property type="entry name" value="RIBOSOMAL PROTEIN L17"/>
    <property type="match status" value="1"/>
</dbReference>
<keyword evidence="8" id="KW-1185">Reference proteome</keyword>
<reference evidence="7 8" key="1">
    <citation type="submission" date="2016-11" db="EMBL/GenBank/DDBJ databases">
        <authorList>
            <person name="Jaros S."/>
            <person name="Januszkiewicz K."/>
            <person name="Wedrychowicz H."/>
        </authorList>
    </citation>
    <scope>NUCLEOTIDE SEQUENCE [LARGE SCALE GENOMIC DNA]</scope>
    <source>
        <strain evidence="7 8">DSM 25479</strain>
    </source>
</reference>
<dbReference type="GO" id="GO:0006412">
    <property type="term" value="P:translation"/>
    <property type="evidence" value="ECO:0007669"/>
    <property type="project" value="UniProtKB-UniRule"/>
</dbReference>
<keyword evidence="3 4" id="KW-0687">Ribonucleoprotein</keyword>
<name>A0A1M6AG43_9FLAO</name>
<dbReference type="EMBL" id="FQYI01000001">
    <property type="protein sequence ID" value="SHI35392.1"/>
    <property type="molecule type" value="Genomic_DNA"/>
</dbReference>
<dbReference type="GO" id="GO:0022625">
    <property type="term" value="C:cytosolic large ribosomal subunit"/>
    <property type="evidence" value="ECO:0007669"/>
    <property type="project" value="TreeGrafter"/>
</dbReference>
<accession>A0A1M6AG43</accession>
<evidence type="ECO:0000256" key="2">
    <source>
        <dbReference type="ARBA" id="ARBA00022980"/>
    </source>
</evidence>
<evidence type="ECO:0000256" key="6">
    <source>
        <dbReference type="SAM" id="MobiDB-lite"/>
    </source>
</evidence>
<dbReference type="Pfam" id="PF01196">
    <property type="entry name" value="Ribosomal_L17"/>
    <property type="match status" value="1"/>
</dbReference>
<dbReference type="InterPro" id="IPR047859">
    <property type="entry name" value="Ribosomal_bL17_CS"/>
</dbReference>
<keyword evidence="2 4" id="KW-0689">Ribosomal protein</keyword>
<dbReference type="HAMAP" id="MF_01368">
    <property type="entry name" value="Ribosomal_bL17"/>
    <property type="match status" value="1"/>
</dbReference>
<feature type="compositionally biased region" description="Polar residues" evidence="6">
    <location>
        <begin position="172"/>
        <end position="182"/>
    </location>
</feature>
<dbReference type="SUPFAM" id="SSF64263">
    <property type="entry name" value="Prokaryotic ribosomal protein L17"/>
    <property type="match status" value="1"/>
</dbReference>
<dbReference type="PROSITE" id="PS01167">
    <property type="entry name" value="RIBOSOMAL_L17"/>
    <property type="match status" value="1"/>
</dbReference>
<dbReference type="AlphaFoldDB" id="A0A1M6AG43"/>
<evidence type="ECO:0000256" key="4">
    <source>
        <dbReference type="HAMAP-Rule" id="MF_01368"/>
    </source>
</evidence>
<evidence type="ECO:0000256" key="1">
    <source>
        <dbReference type="ARBA" id="ARBA00008777"/>
    </source>
</evidence>
<gene>
    <name evidence="4" type="primary">rplQ</name>
    <name evidence="7" type="ORF">SAMN05443429_101277</name>
</gene>
<organism evidence="7 8">
    <name type="scientific">Cruoricaptor ignavus</name>
    <dbReference type="NCBI Taxonomy" id="1118202"/>
    <lineage>
        <taxon>Bacteria</taxon>
        <taxon>Pseudomonadati</taxon>
        <taxon>Bacteroidota</taxon>
        <taxon>Flavobacteriia</taxon>
        <taxon>Flavobacteriales</taxon>
        <taxon>Weeksellaceae</taxon>
        <taxon>Cruoricaptor</taxon>
    </lineage>
</organism>
<protein>
    <recommendedName>
        <fullName evidence="4">Large ribosomal subunit protein bL17</fullName>
    </recommendedName>
</protein>
<dbReference type="STRING" id="1118202.SAMN05443429_101277"/>
<proteinExistence type="inferred from homology"/>
<feature type="compositionally biased region" description="Basic residues" evidence="6">
    <location>
        <begin position="131"/>
        <end position="140"/>
    </location>
</feature>